<dbReference type="SUPFAM" id="SSF53474">
    <property type="entry name" value="alpha/beta-Hydrolases"/>
    <property type="match status" value="1"/>
</dbReference>
<keyword evidence="3" id="KW-1133">Transmembrane helix</keyword>
<dbReference type="OrthoDB" id="273452at2759"/>
<evidence type="ECO:0000313" key="5">
    <source>
        <dbReference type="EMBL" id="KAG0250184.1"/>
    </source>
</evidence>
<dbReference type="Proteomes" id="UP000726737">
    <property type="component" value="Unassembled WGS sequence"/>
</dbReference>
<feature type="region of interest" description="Disordered" evidence="2">
    <location>
        <begin position="412"/>
        <end position="463"/>
    </location>
</feature>
<comment type="caution">
    <text evidence="5">The sequence shown here is derived from an EMBL/GenBank/DDBJ whole genome shotgun (WGS) entry which is preliminary data.</text>
</comment>
<feature type="region of interest" description="Disordered" evidence="2">
    <location>
        <begin position="90"/>
        <end position="144"/>
    </location>
</feature>
<dbReference type="Pfam" id="PF05057">
    <property type="entry name" value="DUF676"/>
    <property type="match status" value="2"/>
</dbReference>
<feature type="compositionally biased region" description="Basic and acidic residues" evidence="2">
    <location>
        <begin position="90"/>
        <end position="103"/>
    </location>
</feature>
<evidence type="ECO:0000256" key="2">
    <source>
        <dbReference type="SAM" id="MobiDB-lite"/>
    </source>
</evidence>
<evidence type="ECO:0000256" key="1">
    <source>
        <dbReference type="ARBA" id="ARBA00007920"/>
    </source>
</evidence>
<dbReference type="Gene3D" id="3.40.50.1820">
    <property type="entry name" value="alpha/beta hydrolase"/>
    <property type="match status" value="1"/>
</dbReference>
<comment type="similarity">
    <text evidence="1">Belongs to the putative lipase ROG1 family.</text>
</comment>
<protein>
    <recommendedName>
        <fullName evidence="4">DUF676 domain-containing protein</fullName>
    </recommendedName>
</protein>
<organism evidence="5 6">
    <name type="scientific">Mortierella polycephala</name>
    <dbReference type="NCBI Taxonomy" id="41804"/>
    <lineage>
        <taxon>Eukaryota</taxon>
        <taxon>Fungi</taxon>
        <taxon>Fungi incertae sedis</taxon>
        <taxon>Mucoromycota</taxon>
        <taxon>Mortierellomycotina</taxon>
        <taxon>Mortierellomycetes</taxon>
        <taxon>Mortierellales</taxon>
        <taxon>Mortierellaceae</taxon>
        <taxon>Mortierella</taxon>
    </lineage>
</organism>
<dbReference type="AlphaFoldDB" id="A0A9P6PMQ5"/>
<sequence length="559" mass="62773">MATEQGQHSHTHEGVHLLILNHGLWGNAGHVKFLGQQFKKRFGGRILVYRAESNESSLTYDGVDVCGQRLVQEIHEVIRVIEAGGNIEDLKGQKNKDKKGDQKKNKKASSTISNNDNSQSTIASSVSKNSNSSSSQYSSKNNSQESLFADVDSKRSKKVTQFSFLGYSLGGLIGRFAIGLLDMEKFFDPVEEGGKGIEPMYFVTMATPHLGIRKPPESKWSRLFNYLSSRMLSRTGEQLQLIDDYILGKPILLVMSESEGVFLKALTRFKRRALYCNIRNDRSVPFWTASFSDADPFCELESVQIQYDSQYSSLIESFEPQDLETLAKLARERAAVLDSTTFTERAVQRLANVPWKRYTLIGVLGPILIPVWIVFATTTISYQGLDSRRRTKDLVAKSETLARIREQASTITVAQYRDDNSDNGDRGNEGSKSSKGNQRSEGIDDAPYTQEAEPQQHTRKNLNRRHSIVSLENEDDPDSPVVSHSYPHLKSIHQLPLLPVQIEISKNLNTLEWSKNIVHIESMNAHASIVVREKRFSNEGGIAAVQHAVDMFKEDGEDE</sequence>
<feature type="domain" description="DUF676" evidence="4">
    <location>
        <begin position="13"/>
        <end position="80"/>
    </location>
</feature>
<feature type="domain" description="DUF676" evidence="4">
    <location>
        <begin position="153"/>
        <end position="288"/>
    </location>
</feature>
<dbReference type="PANTHER" id="PTHR12482">
    <property type="entry name" value="LIPASE ROG1-RELATED-RELATED"/>
    <property type="match status" value="1"/>
</dbReference>
<dbReference type="InterPro" id="IPR029058">
    <property type="entry name" value="AB_hydrolase_fold"/>
</dbReference>
<reference evidence="5" key="1">
    <citation type="journal article" date="2020" name="Fungal Divers.">
        <title>Resolving the Mortierellaceae phylogeny through synthesis of multi-gene phylogenetics and phylogenomics.</title>
        <authorList>
            <person name="Vandepol N."/>
            <person name="Liber J."/>
            <person name="Desiro A."/>
            <person name="Na H."/>
            <person name="Kennedy M."/>
            <person name="Barry K."/>
            <person name="Grigoriev I.V."/>
            <person name="Miller A.N."/>
            <person name="O'Donnell K."/>
            <person name="Stajich J.E."/>
            <person name="Bonito G."/>
        </authorList>
    </citation>
    <scope>NUCLEOTIDE SEQUENCE</scope>
    <source>
        <strain evidence="5">KOD948</strain>
    </source>
</reference>
<gene>
    <name evidence="5" type="ORF">BG011_008587</name>
</gene>
<evidence type="ECO:0000259" key="4">
    <source>
        <dbReference type="Pfam" id="PF05057"/>
    </source>
</evidence>
<dbReference type="InterPro" id="IPR044294">
    <property type="entry name" value="Lipase-like"/>
</dbReference>
<feature type="compositionally biased region" description="Basic and acidic residues" evidence="2">
    <location>
        <begin position="416"/>
        <end position="429"/>
    </location>
</feature>
<feature type="transmembrane region" description="Helical" evidence="3">
    <location>
        <begin position="358"/>
        <end position="382"/>
    </location>
</feature>
<feature type="compositionally biased region" description="Polar residues" evidence="2">
    <location>
        <begin position="108"/>
        <end position="123"/>
    </location>
</feature>
<keyword evidence="3" id="KW-0812">Transmembrane</keyword>
<evidence type="ECO:0000256" key="3">
    <source>
        <dbReference type="SAM" id="Phobius"/>
    </source>
</evidence>
<feature type="compositionally biased region" description="Low complexity" evidence="2">
    <location>
        <begin position="124"/>
        <end position="144"/>
    </location>
</feature>
<dbReference type="InterPro" id="IPR007751">
    <property type="entry name" value="DUF676_lipase-like"/>
</dbReference>
<evidence type="ECO:0000313" key="6">
    <source>
        <dbReference type="Proteomes" id="UP000726737"/>
    </source>
</evidence>
<keyword evidence="6" id="KW-1185">Reference proteome</keyword>
<keyword evidence="3" id="KW-0472">Membrane</keyword>
<accession>A0A9P6PMQ5</accession>
<name>A0A9P6PMQ5_9FUNG</name>
<dbReference type="EMBL" id="JAAAJA010000716">
    <property type="protein sequence ID" value="KAG0250184.1"/>
    <property type="molecule type" value="Genomic_DNA"/>
</dbReference>
<dbReference type="PANTHER" id="PTHR12482:SF62">
    <property type="entry name" value="LIPASE ROG1-RELATED"/>
    <property type="match status" value="1"/>
</dbReference>
<proteinExistence type="inferred from homology"/>